<keyword evidence="12" id="KW-0131">Cell cycle</keyword>
<evidence type="ECO:0000256" key="19">
    <source>
        <dbReference type="ARBA" id="ARBA00044770"/>
    </source>
</evidence>
<feature type="transmembrane region" description="Helical" evidence="22">
    <location>
        <begin position="75"/>
        <end position="93"/>
    </location>
</feature>
<feature type="transmembrane region" description="Helical" evidence="22">
    <location>
        <begin position="273"/>
        <end position="294"/>
    </location>
</feature>
<feature type="transmembrane region" description="Helical" evidence="22">
    <location>
        <begin position="12"/>
        <end position="30"/>
    </location>
</feature>
<evidence type="ECO:0000313" key="24">
    <source>
        <dbReference type="EMBL" id="OIJ19673.1"/>
    </source>
</evidence>
<evidence type="ECO:0000313" key="23">
    <source>
        <dbReference type="EMBL" id="OIJ18194.1"/>
    </source>
</evidence>
<keyword evidence="10 22" id="KW-1133">Transmembrane helix</keyword>
<keyword evidence="11 22" id="KW-0472">Membrane</keyword>
<evidence type="ECO:0000256" key="10">
    <source>
        <dbReference type="ARBA" id="ARBA00022989"/>
    </source>
</evidence>
<dbReference type="GO" id="GO:0008955">
    <property type="term" value="F:peptidoglycan glycosyltransferase activity"/>
    <property type="evidence" value="ECO:0007669"/>
    <property type="project" value="UniProtKB-EC"/>
</dbReference>
<comment type="catalytic activity">
    <reaction evidence="20">
        <text>[GlcNAc-(1-&gt;4)-Mur2Ac(oyl-L-Ala-gamma-D-Glu-L-Lys-D-Ala-D-Ala)](n)-di-trans,octa-cis-undecaprenyl diphosphate + beta-D-GlcNAc-(1-&gt;4)-Mur2Ac(oyl-L-Ala-gamma-D-Glu-L-Lys-D-Ala-D-Ala)-di-trans,octa-cis-undecaprenyl diphosphate = [GlcNAc-(1-&gt;4)-Mur2Ac(oyl-L-Ala-gamma-D-Glu-L-Lys-D-Ala-D-Ala)](n+1)-di-trans,octa-cis-undecaprenyl diphosphate + di-trans,octa-cis-undecaprenyl diphosphate + H(+)</text>
        <dbReference type="Rhea" id="RHEA:23708"/>
        <dbReference type="Rhea" id="RHEA-COMP:9602"/>
        <dbReference type="Rhea" id="RHEA-COMP:9603"/>
        <dbReference type="ChEBI" id="CHEBI:15378"/>
        <dbReference type="ChEBI" id="CHEBI:58405"/>
        <dbReference type="ChEBI" id="CHEBI:60033"/>
        <dbReference type="ChEBI" id="CHEBI:78435"/>
        <dbReference type="EC" id="2.4.99.28"/>
    </reaction>
</comment>
<evidence type="ECO:0000256" key="2">
    <source>
        <dbReference type="ARBA" id="ARBA00004752"/>
    </source>
</evidence>
<comment type="similarity">
    <text evidence="16">Belongs to the SEDS family. FtsW subfamily.</text>
</comment>
<evidence type="ECO:0000256" key="1">
    <source>
        <dbReference type="ARBA" id="ARBA00004651"/>
    </source>
</evidence>
<sequence>MENSVKKESDWILLTAIILLASFGLIMIYSSSYVVGFDKYGDPFYYFKKQLQWIAVSTVLFIIFMRFPYRFYQKLVFPIVFLSFLSLSLVVFSPLGVESNGATRWLNVGMILQPSEFVKLGIIIYLAHVYSRKQKYINQFTRGVMPPLLIVGGIFLLIMKQPDLGTAGLILAVAGLIVFCSGAKLIHLFGLGGFAAFIVWSYANSESYRMDRLIGFMDPFADSTGTGYQLIQSYIAMAHGGITGAGFGQSVQKLFYLPEAHTDFILAIVAEELGLLGILFVFICLGVILFRGILIGVRSNTPFGSLLAFGITFQLTLQVCLNVGAVSGLLPITGIPLPFMSYGGSSLLITAVSVGILANIARNNTIKSTHNIEHDKVG</sequence>
<dbReference type="PROSITE" id="PS00428">
    <property type="entry name" value="FTSW_RODA_SPOVE"/>
    <property type="match status" value="1"/>
</dbReference>
<dbReference type="PANTHER" id="PTHR30474">
    <property type="entry name" value="CELL CYCLE PROTEIN"/>
    <property type="match status" value="1"/>
</dbReference>
<keyword evidence="25" id="KW-1185">Reference proteome</keyword>
<evidence type="ECO:0000256" key="20">
    <source>
        <dbReference type="ARBA" id="ARBA00049902"/>
    </source>
</evidence>
<dbReference type="EC" id="2.4.99.28" evidence="19"/>
<evidence type="ECO:0000256" key="15">
    <source>
        <dbReference type="ARBA" id="ARBA00033270"/>
    </source>
</evidence>
<evidence type="ECO:0000256" key="17">
    <source>
        <dbReference type="ARBA" id="ARBA00041185"/>
    </source>
</evidence>
<evidence type="ECO:0000256" key="14">
    <source>
        <dbReference type="ARBA" id="ARBA00032370"/>
    </source>
</evidence>
<dbReference type="OrthoDB" id="9768187at2"/>
<feature type="transmembrane region" description="Helical" evidence="22">
    <location>
        <begin position="342"/>
        <end position="361"/>
    </location>
</feature>
<feature type="transmembrane region" description="Helical" evidence="22">
    <location>
        <begin position="164"/>
        <end position="180"/>
    </location>
</feature>
<evidence type="ECO:0000256" key="9">
    <source>
        <dbReference type="ARBA" id="ARBA00022984"/>
    </source>
</evidence>
<evidence type="ECO:0000256" key="18">
    <source>
        <dbReference type="ARBA" id="ARBA00041418"/>
    </source>
</evidence>
<evidence type="ECO:0000256" key="7">
    <source>
        <dbReference type="ARBA" id="ARBA00022692"/>
    </source>
</evidence>
<dbReference type="GO" id="GO:0015648">
    <property type="term" value="F:lipid-linked peptidoglycan transporter activity"/>
    <property type="evidence" value="ECO:0007669"/>
    <property type="project" value="TreeGrafter"/>
</dbReference>
<keyword evidence="7 22" id="KW-0812">Transmembrane</keyword>
<keyword evidence="4" id="KW-0132">Cell division</keyword>
<comment type="function">
    <text evidence="21">Peptidoglycan polymerase that is essential for cell division.</text>
</comment>
<keyword evidence="13" id="KW-0961">Cell wall biogenesis/degradation</keyword>
<evidence type="ECO:0000256" key="16">
    <source>
        <dbReference type="ARBA" id="ARBA00038053"/>
    </source>
</evidence>
<keyword evidence="9" id="KW-0573">Peptidoglycan synthesis</keyword>
<organism evidence="24 25">
    <name type="scientific">Anaerobacillus alkalidiazotrophicus</name>
    <dbReference type="NCBI Taxonomy" id="472963"/>
    <lineage>
        <taxon>Bacteria</taxon>
        <taxon>Bacillati</taxon>
        <taxon>Bacillota</taxon>
        <taxon>Bacilli</taxon>
        <taxon>Bacillales</taxon>
        <taxon>Bacillaceae</taxon>
        <taxon>Anaerobacillus</taxon>
    </lineage>
</organism>
<accession>A0A1S2M5D3</accession>
<keyword evidence="8" id="KW-0133">Cell shape</keyword>
<dbReference type="STRING" id="472963.BKP45_11440"/>
<evidence type="ECO:0000256" key="8">
    <source>
        <dbReference type="ARBA" id="ARBA00022960"/>
    </source>
</evidence>
<dbReference type="NCBIfam" id="TIGR02614">
    <property type="entry name" value="ftsW"/>
    <property type="match status" value="1"/>
</dbReference>
<evidence type="ECO:0000256" key="4">
    <source>
        <dbReference type="ARBA" id="ARBA00022618"/>
    </source>
</evidence>
<name>A0A1S2M5D3_9BACI</name>
<comment type="subcellular location">
    <subcellularLocation>
        <location evidence="1">Cell membrane</location>
        <topology evidence="1">Multi-pass membrane protein</topology>
    </subcellularLocation>
</comment>
<evidence type="ECO:0000256" key="12">
    <source>
        <dbReference type="ARBA" id="ARBA00023306"/>
    </source>
</evidence>
<evidence type="ECO:0000256" key="21">
    <source>
        <dbReference type="ARBA" id="ARBA00049966"/>
    </source>
</evidence>
<evidence type="ECO:0000256" key="22">
    <source>
        <dbReference type="SAM" id="Phobius"/>
    </source>
</evidence>
<evidence type="ECO:0000313" key="25">
    <source>
        <dbReference type="Proteomes" id="UP000180057"/>
    </source>
</evidence>
<reference evidence="24 25" key="1">
    <citation type="submission" date="2016-10" db="EMBL/GenBank/DDBJ databases">
        <title>Draft genome sequences of four alkaliphilic bacteria belonging to the Anaerobacillus genus.</title>
        <authorList>
            <person name="Bassil N.M."/>
            <person name="Lloyd J.R."/>
        </authorList>
    </citation>
    <scope>NUCLEOTIDE SEQUENCE [LARGE SCALE GENOMIC DNA]</scope>
    <source>
        <strain evidence="24 25">DSM 22531</strain>
    </source>
</reference>
<feature type="transmembrane region" description="Helical" evidence="22">
    <location>
        <begin position="306"/>
        <end position="330"/>
    </location>
</feature>
<dbReference type="PANTHER" id="PTHR30474:SF2">
    <property type="entry name" value="PEPTIDOGLYCAN GLYCOSYLTRANSFERASE FTSW-RELATED"/>
    <property type="match status" value="1"/>
</dbReference>
<feature type="transmembrane region" description="Helical" evidence="22">
    <location>
        <begin position="50"/>
        <end position="68"/>
    </location>
</feature>
<dbReference type="GO" id="GO:0032153">
    <property type="term" value="C:cell division site"/>
    <property type="evidence" value="ECO:0007669"/>
    <property type="project" value="TreeGrafter"/>
</dbReference>
<evidence type="ECO:0000256" key="3">
    <source>
        <dbReference type="ARBA" id="ARBA00022475"/>
    </source>
</evidence>
<keyword evidence="6" id="KW-0808">Transferase</keyword>
<keyword evidence="3" id="KW-1003">Cell membrane</keyword>
<keyword evidence="5" id="KW-0328">Glycosyltransferase</keyword>
<dbReference type="GO" id="GO:0051301">
    <property type="term" value="P:cell division"/>
    <property type="evidence" value="ECO:0007669"/>
    <property type="project" value="UniProtKB-KW"/>
</dbReference>
<dbReference type="AlphaFoldDB" id="A0A1S2M5D3"/>
<dbReference type="Proteomes" id="UP000180057">
    <property type="component" value="Unassembled WGS sequence"/>
</dbReference>
<feature type="transmembrane region" description="Helical" evidence="22">
    <location>
        <begin position="185"/>
        <end position="203"/>
    </location>
</feature>
<dbReference type="InterPro" id="IPR013437">
    <property type="entry name" value="FtsW"/>
</dbReference>
<dbReference type="InterPro" id="IPR018365">
    <property type="entry name" value="Cell_cycle_FtsW-rel_CS"/>
</dbReference>
<dbReference type="GO" id="GO:0071555">
    <property type="term" value="P:cell wall organization"/>
    <property type="evidence" value="ECO:0007669"/>
    <property type="project" value="UniProtKB-KW"/>
</dbReference>
<comment type="caution">
    <text evidence="24">The sequence shown here is derived from an EMBL/GenBank/DDBJ whole genome shotgun (WGS) entry which is preliminary data.</text>
</comment>
<dbReference type="Pfam" id="PF01098">
    <property type="entry name" value="FTSW_RODA_SPOVE"/>
    <property type="match status" value="1"/>
</dbReference>
<protein>
    <recommendedName>
        <fullName evidence="17">Probable peptidoglycan glycosyltransferase FtsW</fullName>
        <ecNumber evidence="19">2.4.99.28</ecNumber>
    </recommendedName>
    <alternativeName>
        <fullName evidence="18">Cell division protein FtsW</fullName>
    </alternativeName>
    <alternativeName>
        <fullName evidence="15">Cell wall polymerase</fullName>
    </alternativeName>
    <alternativeName>
        <fullName evidence="14">Peptidoglycan polymerase</fullName>
    </alternativeName>
</protein>
<feature type="transmembrane region" description="Helical" evidence="22">
    <location>
        <begin position="105"/>
        <end position="128"/>
    </location>
</feature>
<feature type="transmembrane region" description="Helical" evidence="22">
    <location>
        <begin position="140"/>
        <end position="158"/>
    </location>
</feature>
<evidence type="ECO:0000256" key="11">
    <source>
        <dbReference type="ARBA" id="ARBA00023136"/>
    </source>
</evidence>
<evidence type="ECO:0000256" key="5">
    <source>
        <dbReference type="ARBA" id="ARBA00022676"/>
    </source>
</evidence>
<gene>
    <name evidence="24" type="ORF">BKP45_11440</name>
    <name evidence="23" type="ORF">BKP45_17155</name>
</gene>
<dbReference type="EMBL" id="MLQS01000030">
    <property type="protein sequence ID" value="OIJ18194.1"/>
    <property type="molecule type" value="Genomic_DNA"/>
</dbReference>
<dbReference type="InterPro" id="IPR001182">
    <property type="entry name" value="FtsW/RodA"/>
</dbReference>
<evidence type="ECO:0000256" key="6">
    <source>
        <dbReference type="ARBA" id="ARBA00022679"/>
    </source>
</evidence>
<dbReference type="GO" id="GO:0005886">
    <property type="term" value="C:plasma membrane"/>
    <property type="evidence" value="ECO:0007669"/>
    <property type="project" value="UniProtKB-SubCell"/>
</dbReference>
<dbReference type="GO" id="GO:0009252">
    <property type="term" value="P:peptidoglycan biosynthetic process"/>
    <property type="evidence" value="ECO:0007669"/>
    <property type="project" value="UniProtKB-KW"/>
</dbReference>
<comment type="pathway">
    <text evidence="2">Cell wall biogenesis; peptidoglycan biosynthesis.</text>
</comment>
<proteinExistence type="inferred from homology"/>
<dbReference type="EMBL" id="MLQS01000017">
    <property type="protein sequence ID" value="OIJ19673.1"/>
    <property type="molecule type" value="Genomic_DNA"/>
</dbReference>
<dbReference type="GO" id="GO:0008360">
    <property type="term" value="P:regulation of cell shape"/>
    <property type="evidence" value="ECO:0007669"/>
    <property type="project" value="UniProtKB-KW"/>
</dbReference>
<dbReference type="RefSeq" id="WP_071389811.1">
    <property type="nucleotide sequence ID" value="NZ_MLQS01000017.1"/>
</dbReference>
<evidence type="ECO:0000256" key="13">
    <source>
        <dbReference type="ARBA" id="ARBA00023316"/>
    </source>
</evidence>